<dbReference type="PANTHER" id="PTHR24422:SF27">
    <property type="entry name" value="PROTEIN-GLUTAMATE O-METHYLTRANSFERASE"/>
    <property type="match status" value="1"/>
</dbReference>
<dbReference type="Pfam" id="PF01339">
    <property type="entry name" value="CheB_methylest"/>
    <property type="match status" value="1"/>
</dbReference>
<evidence type="ECO:0000259" key="11">
    <source>
        <dbReference type="PROSITE" id="PS50109"/>
    </source>
</evidence>
<protein>
    <recommendedName>
        <fullName evidence="3">histidine kinase</fullName>
        <ecNumber evidence="3">2.7.13.3</ecNumber>
    </recommendedName>
</protein>
<feature type="active site" evidence="8">
    <location>
        <position position="52"/>
    </location>
</feature>
<dbReference type="Gene3D" id="3.40.50.150">
    <property type="entry name" value="Vaccinia Virus protein VP39"/>
    <property type="match status" value="1"/>
</dbReference>
<dbReference type="SUPFAM" id="SSF47384">
    <property type="entry name" value="Homodimeric domain of signal transducing histidine kinase"/>
    <property type="match status" value="1"/>
</dbReference>
<evidence type="ECO:0000256" key="1">
    <source>
        <dbReference type="ARBA" id="ARBA00000085"/>
    </source>
</evidence>
<dbReference type="GO" id="GO:0000155">
    <property type="term" value="F:phosphorelay sensor kinase activity"/>
    <property type="evidence" value="ECO:0007669"/>
    <property type="project" value="InterPro"/>
</dbReference>
<dbReference type="SMART" id="SM00138">
    <property type="entry name" value="MeTrc"/>
    <property type="match status" value="1"/>
</dbReference>
<dbReference type="Gene3D" id="3.30.565.10">
    <property type="entry name" value="Histidine kinase-like ATPase, C-terminal domain"/>
    <property type="match status" value="1"/>
</dbReference>
<dbReference type="GO" id="GO:0008757">
    <property type="term" value="F:S-adenosylmethionine-dependent methyltransferase activity"/>
    <property type="evidence" value="ECO:0007669"/>
    <property type="project" value="InterPro"/>
</dbReference>
<dbReference type="PROSITE" id="PS50109">
    <property type="entry name" value="HIS_KIN"/>
    <property type="match status" value="1"/>
</dbReference>
<dbReference type="Proteomes" id="UP000234328">
    <property type="component" value="Unassembled WGS sequence"/>
</dbReference>
<evidence type="ECO:0000259" key="12">
    <source>
        <dbReference type="PROSITE" id="PS50110"/>
    </source>
</evidence>
<dbReference type="GO" id="GO:0006935">
    <property type="term" value="P:chemotaxis"/>
    <property type="evidence" value="ECO:0007669"/>
    <property type="project" value="UniProtKB-UniRule"/>
</dbReference>
<evidence type="ECO:0000256" key="5">
    <source>
        <dbReference type="ARBA" id="ARBA00022553"/>
    </source>
</evidence>
<dbReference type="Pfam" id="PF00989">
    <property type="entry name" value="PAS"/>
    <property type="match status" value="1"/>
</dbReference>
<dbReference type="PROSITE" id="PS50122">
    <property type="entry name" value="CHEB"/>
    <property type="match status" value="1"/>
</dbReference>
<evidence type="ECO:0000256" key="8">
    <source>
        <dbReference type="PROSITE-ProRule" id="PRU00050"/>
    </source>
</evidence>
<dbReference type="InterPro" id="IPR003661">
    <property type="entry name" value="HisK_dim/P_dom"/>
</dbReference>
<keyword evidence="5 9" id="KW-0597">Phosphoprotein</keyword>
<dbReference type="InterPro" id="IPR036890">
    <property type="entry name" value="HATPase_C_sf"/>
</dbReference>
<dbReference type="Gene3D" id="3.30.450.20">
    <property type="entry name" value="PAS domain"/>
    <property type="match status" value="2"/>
</dbReference>
<evidence type="ECO:0000313" key="17">
    <source>
        <dbReference type="EMBL" id="PLC54708.1"/>
    </source>
</evidence>
<evidence type="ECO:0000259" key="16">
    <source>
        <dbReference type="PROSITE" id="PS50123"/>
    </source>
</evidence>
<feature type="domain" description="CheB-type methylesterase" evidence="15">
    <location>
        <begin position="16"/>
        <end position="197"/>
    </location>
</feature>
<dbReference type="PANTHER" id="PTHR24422">
    <property type="entry name" value="CHEMOTAXIS PROTEIN METHYLTRANSFERASE"/>
    <property type="match status" value="1"/>
</dbReference>
<dbReference type="InterPro" id="IPR003594">
    <property type="entry name" value="HATPase_dom"/>
</dbReference>
<dbReference type="Pfam" id="PF01739">
    <property type="entry name" value="CheR"/>
    <property type="match status" value="1"/>
</dbReference>
<comment type="caution">
    <text evidence="17">The sequence shown here is derived from an EMBL/GenBank/DDBJ whole genome shotgun (WGS) entry which is preliminary data.</text>
</comment>
<evidence type="ECO:0000256" key="7">
    <source>
        <dbReference type="ARBA" id="ARBA00022777"/>
    </source>
</evidence>
<dbReference type="InterPro" id="IPR000780">
    <property type="entry name" value="CheR_MeTrfase"/>
</dbReference>
<keyword evidence="8" id="KW-0378">Hydrolase</keyword>
<keyword evidence="4 8" id="KW-0145">Chemotaxis</keyword>
<dbReference type="InterPro" id="IPR035909">
    <property type="entry name" value="CheB_C"/>
</dbReference>
<feature type="domain" description="PAS" evidence="13">
    <location>
        <begin position="865"/>
        <end position="938"/>
    </location>
</feature>
<gene>
    <name evidence="17" type="ORF">CR155_07440</name>
</gene>
<feature type="coiled-coil region" evidence="10">
    <location>
        <begin position="657"/>
        <end position="737"/>
    </location>
</feature>
<dbReference type="PROSITE" id="PS50113">
    <property type="entry name" value="PAC"/>
    <property type="match status" value="1"/>
</dbReference>
<accession>A0A2N4UI71</accession>
<dbReference type="CDD" id="cd00082">
    <property type="entry name" value="HisKA"/>
    <property type="match status" value="1"/>
</dbReference>
<comment type="subcellular location">
    <subcellularLocation>
        <location evidence="2">Cell inner membrane</location>
        <topology evidence="2">Multi-pass membrane protein</topology>
    </subcellularLocation>
</comment>
<dbReference type="GO" id="GO:0000156">
    <property type="term" value="F:phosphorelay response regulator activity"/>
    <property type="evidence" value="ECO:0007669"/>
    <property type="project" value="InterPro"/>
</dbReference>
<evidence type="ECO:0000256" key="2">
    <source>
        <dbReference type="ARBA" id="ARBA00004429"/>
    </source>
</evidence>
<dbReference type="InterPro" id="IPR022641">
    <property type="entry name" value="CheR_N"/>
</dbReference>
<evidence type="ECO:0000259" key="13">
    <source>
        <dbReference type="PROSITE" id="PS50112"/>
    </source>
</evidence>
<dbReference type="InterPro" id="IPR013767">
    <property type="entry name" value="PAS_fold"/>
</dbReference>
<feature type="modified residue" description="4-aspartylphosphate" evidence="9">
    <location>
        <position position="1303"/>
    </location>
</feature>
<dbReference type="SUPFAM" id="SSF55785">
    <property type="entry name" value="PYP-like sensor domain (PAS domain)"/>
    <property type="match status" value="2"/>
</dbReference>
<dbReference type="Gene3D" id="3.40.50.180">
    <property type="entry name" value="Methylesterase CheB, C-terminal domain"/>
    <property type="match status" value="1"/>
</dbReference>
<dbReference type="InterPro" id="IPR001789">
    <property type="entry name" value="Sig_transdc_resp-reg_receiver"/>
</dbReference>
<dbReference type="Pfam" id="PF13596">
    <property type="entry name" value="PAS_10"/>
    <property type="match status" value="1"/>
</dbReference>
<dbReference type="GO" id="GO:0005737">
    <property type="term" value="C:cytoplasm"/>
    <property type="evidence" value="ECO:0007669"/>
    <property type="project" value="InterPro"/>
</dbReference>
<evidence type="ECO:0000256" key="4">
    <source>
        <dbReference type="ARBA" id="ARBA00022500"/>
    </source>
</evidence>
<feature type="active site" evidence="8">
    <location>
        <position position="144"/>
    </location>
</feature>
<dbReference type="InterPro" id="IPR029063">
    <property type="entry name" value="SAM-dependent_MTases_sf"/>
</dbReference>
<dbReference type="InterPro" id="IPR000014">
    <property type="entry name" value="PAS"/>
</dbReference>
<dbReference type="Pfam" id="PF00072">
    <property type="entry name" value="Response_reg"/>
    <property type="match status" value="1"/>
</dbReference>
<sequence length="1371" mass="151533">MTVTNKPAPAAPGPLPFPVVGLGASAGGLESLLRFFENMPADCGMAFVVILHLSPRHESNVDQIIQRVTSMPVLEVAAPAAIEKNHIYVISPALNLEMVDGHLQVNAADRPPQRQVAIDLFFRTLADAHKARAVAIVLSGTGADGAVGMARVKEQGGLTIAQLPEDAEFDGMPQSAIDHGVVDFVMPAVEMPQKLLELWRNAQRIELPCEDKVADISRLPTSQEKAGEAEAALAKVLKLLAERSGHNFQYYKRATVLRRIERRMQVTAVSDLPGYLALLERQHSETAPLLADMLIGVTNFFRDREAFEALEREVVPLLFQQAADEQSDIRIWVPACSTGEEAYSLAIVLAAEAKLRSTAVRTQVFATDVDDHAISMARKGLYDATIVTDVPPAYLRQYFIKEGSRYGIVKSIRESILFAPHNVLRDPPFSRLRLIACRNLLIYLDRHAQREVLKVFHSVLRPGGYLFLGSSETPDAAEGLFTVVDKKNRIYRSTPTAATVSPAFYTAKQGSLTTASHAVVPARVIHDRSHSYSGAHQRALDLYGPPSILIDPAFQIVHLSHAAGRFLRQAGGVPSYNVLALVHSRLRADLRMAVLEALKTREPTHTRTLQIRQDEKNVNIRIVVQPFKDAEWNKQLVLLIFDENEVSATGVAVESPNELHNKALQALEQEVQVLAEQLQQTVESSETSTEELKASNEELQAMNEELRSATEELETSKEELQSMNEELTTVNDELKSKVIETVKINDDLQNLISSSDIVTIFVDRNMRIKWFTPKATTLFNLIQADIGRSLMDITHRLEYPRLMADAAHAFDTLRLVEREVHSVDGRSYLARILPYRTAEDRIDGAVVNFVDITELRRAQARLRDSKERIRLLVDSTTEFAFITMDTAGRITDWNHAAELMFGYEASQALGQPSEIIFTPEDRASGVPQEELRKAREEGRAADERWHIRKDGSRFYCSGVVHPLLDGKLIGYAKIARDLTNERLQRDEQQTHLQQTQASNMLKDEFIAVMSHELRHPLNLIQLNADLLSRSPGVLATKNAVKAVDSIRRSVSSQAQIIADLLDLSRVKTGKLTLNRSLISLADIVTSAVEAMQPQARDSQITLVIEGVDQDAIFNIEGDVTRIEQIVWNLLNNALKFTPSGGTVTVTLSHEDGCWVRLDVHDTGIGIAKEFLDSIFDMFKQVNRQHNETRARSGLGIGLALVDQLANAHGGRVAAASEGEGRGSTFSLWLPLRRQEARSAAVGGAPQKHSLQGMRILLADDSEEILDVLSALCEMRGAIVTTASDGSKALALLHSGDFDVLVSDLGMPNMDGYTLLASLRRSARNADVPAIALTGYGQSEKARAVGFTDQLCKPVPMDELISKLGAIHKRRS</sequence>
<dbReference type="CDD" id="cd00130">
    <property type="entry name" value="PAS"/>
    <property type="match status" value="1"/>
</dbReference>
<dbReference type="InterPro" id="IPR011006">
    <property type="entry name" value="CheY-like_superfamily"/>
</dbReference>
<feature type="domain" description="CheR-type methyltransferase" evidence="16">
    <location>
        <begin position="221"/>
        <end position="473"/>
    </location>
</feature>
<keyword evidence="18" id="KW-1185">Reference proteome</keyword>
<evidence type="ECO:0000256" key="6">
    <source>
        <dbReference type="ARBA" id="ARBA00022679"/>
    </source>
</evidence>
<dbReference type="Pfam" id="PF03705">
    <property type="entry name" value="CheR_N"/>
    <property type="match status" value="1"/>
</dbReference>
<dbReference type="SUPFAM" id="SSF52172">
    <property type="entry name" value="CheY-like"/>
    <property type="match status" value="1"/>
</dbReference>
<dbReference type="InterPro" id="IPR035965">
    <property type="entry name" value="PAS-like_dom_sf"/>
</dbReference>
<dbReference type="SUPFAM" id="SSF53335">
    <property type="entry name" value="S-adenosyl-L-methionine-dependent methyltransferases"/>
    <property type="match status" value="1"/>
</dbReference>
<evidence type="ECO:0000256" key="9">
    <source>
        <dbReference type="PROSITE-ProRule" id="PRU00169"/>
    </source>
</evidence>
<dbReference type="SMART" id="SM00387">
    <property type="entry name" value="HATPase_c"/>
    <property type="match status" value="1"/>
</dbReference>
<dbReference type="PROSITE" id="PS50110">
    <property type="entry name" value="RESPONSE_REGULATORY"/>
    <property type="match status" value="1"/>
</dbReference>
<dbReference type="NCBIfam" id="TIGR00229">
    <property type="entry name" value="sensory_box"/>
    <property type="match status" value="1"/>
</dbReference>
<dbReference type="InterPro" id="IPR022642">
    <property type="entry name" value="CheR_C"/>
</dbReference>
<dbReference type="GO" id="GO:0005886">
    <property type="term" value="C:plasma membrane"/>
    <property type="evidence" value="ECO:0007669"/>
    <property type="project" value="UniProtKB-SubCell"/>
</dbReference>
<keyword evidence="6" id="KW-0808">Transferase</keyword>
<evidence type="ECO:0000256" key="3">
    <source>
        <dbReference type="ARBA" id="ARBA00012438"/>
    </source>
</evidence>
<feature type="domain" description="Histidine kinase" evidence="11">
    <location>
        <begin position="1008"/>
        <end position="1233"/>
    </location>
</feature>
<comment type="catalytic activity">
    <reaction evidence="1">
        <text>ATP + protein L-histidine = ADP + protein N-phospho-L-histidine.</text>
        <dbReference type="EC" id="2.7.13.3"/>
    </reaction>
</comment>
<dbReference type="PROSITE" id="PS50123">
    <property type="entry name" value="CHER"/>
    <property type="match status" value="1"/>
</dbReference>
<dbReference type="SUPFAM" id="SSF52738">
    <property type="entry name" value="Methylesterase CheB, C-terminal domain"/>
    <property type="match status" value="1"/>
</dbReference>
<dbReference type="Pfam" id="PF02518">
    <property type="entry name" value="HATPase_c"/>
    <property type="match status" value="1"/>
</dbReference>
<feature type="domain" description="Response regulatory" evidence="12">
    <location>
        <begin position="1254"/>
        <end position="1367"/>
    </location>
</feature>
<dbReference type="EMBL" id="PDNV01000004">
    <property type="protein sequence ID" value="PLC54708.1"/>
    <property type="molecule type" value="Genomic_DNA"/>
</dbReference>
<dbReference type="PRINTS" id="PR00996">
    <property type="entry name" value="CHERMTFRASE"/>
</dbReference>
<dbReference type="CDD" id="cd16434">
    <property type="entry name" value="CheB-CheR_fusion"/>
    <property type="match status" value="1"/>
</dbReference>
<evidence type="ECO:0000256" key="10">
    <source>
        <dbReference type="SAM" id="Coils"/>
    </source>
</evidence>
<dbReference type="SUPFAM" id="SSF55874">
    <property type="entry name" value="ATPase domain of HSP90 chaperone/DNA topoisomerase II/histidine kinase"/>
    <property type="match status" value="1"/>
</dbReference>
<evidence type="ECO:0000259" key="14">
    <source>
        <dbReference type="PROSITE" id="PS50113"/>
    </source>
</evidence>
<evidence type="ECO:0000259" key="15">
    <source>
        <dbReference type="PROSITE" id="PS50122"/>
    </source>
</evidence>
<dbReference type="OrthoDB" id="9816309at2"/>
<dbReference type="Pfam" id="PF00512">
    <property type="entry name" value="HisKA"/>
    <property type="match status" value="1"/>
</dbReference>
<feature type="active site" evidence="8">
    <location>
        <position position="25"/>
    </location>
</feature>
<dbReference type="InterPro" id="IPR005467">
    <property type="entry name" value="His_kinase_dom"/>
</dbReference>
<keyword evidence="10" id="KW-0175">Coiled coil</keyword>
<dbReference type="SMART" id="SM00448">
    <property type="entry name" value="REC"/>
    <property type="match status" value="1"/>
</dbReference>
<dbReference type="SUPFAM" id="SSF47757">
    <property type="entry name" value="Chemotaxis receptor methyltransferase CheR, N-terminal domain"/>
    <property type="match status" value="1"/>
</dbReference>
<dbReference type="Gene3D" id="3.40.50.2300">
    <property type="match status" value="1"/>
</dbReference>
<dbReference type="InterPro" id="IPR000700">
    <property type="entry name" value="PAS-assoc_C"/>
</dbReference>
<dbReference type="SMART" id="SM00388">
    <property type="entry name" value="HisKA"/>
    <property type="match status" value="1"/>
</dbReference>
<dbReference type="InterPro" id="IPR036097">
    <property type="entry name" value="HisK_dim/P_sf"/>
</dbReference>
<dbReference type="Gene3D" id="1.10.287.130">
    <property type="match status" value="1"/>
</dbReference>
<dbReference type="GO" id="GO:0006355">
    <property type="term" value="P:regulation of DNA-templated transcription"/>
    <property type="evidence" value="ECO:0007669"/>
    <property type="project" value="InterPro"/>
</dbReference>
<dbReference type="SMART" id="SM00091">
    <property type="entry name" value="PAS"/>
    <property type="match status" value="3"/>
</dbReference>
<dbReference type="EC" id="2.7.13.3" evidence="3"/>
<organism evidence="17 18">
    <name type="scientific">Pollutimonas nitritireducens</name>
    <dbReference type="NCBI Taxonomy" id="2045209"/>
    <lineage>
        <taxon>Bacteria</taxon>
        <taxon>Pseudomonadati</taxon>
        <taxon>Pseudomonadota</taxon>
        <taxon>Betaproteobacteria</taxon>
        <taxon>Burkholderiales</taxon>
        <taxon>Alcaligenaceae</taxon>
        <taxon>Pollutimonas</taxon>
    </lineage>
</organism>
<dbReference type="GO" id="GO:0008984">
    <property type="term" value="F:protein-glutamate methylesterase activity"/>
    <property type="evidence" value="ECO:0007669"/>
    <property type="project" value="InterPro"/>
</dbReference>
<proteinExistence type="predicted"/>
<dbReference type="InterPro" id="IPR050903">
    <property type="entry name" value="Bact_Chemotaxis_MeTrfase"/>
</dbReference>
<dbReference type="InterPro" id="IPR000673">
    <property type="entry name" value="Sig_transdc_resp-reg_Me-estase"/>
</dbReference>
<evidence type="ECO:0000313" key="18">
    <source>
        <dbReference type="Proteomes" id="UP000234328"/>
    </source>
</evidence>
<dbReference type="FunFam" id="3.30.565.10:FF:000006">
    <property type="entry name" value="Sensor histidine kinase WalK"/>
    <property type="match status" value="1"/>
</dbReference>
<keyword evidence="7" id="KW-0418">Kinase</keyword>
<dbReference type="PROSITE" id="PS50112">
    <property type="entry name" value="PAS"/>
    <property type="match status" value="1"/>
</dbReference>
<reference evidence="17 18" key="1">
    <citation type="submission" date="2017-10" db="EMBL/GenBank/DDBJ databases">
        <title>Two draft genome sequences of Pusillimonas sp. strains isolated from a nitrate- and radionuclide-contaminated groundwater in Russia.</title>
        <authorList>
            <person name="Grouzdev D.S."/>
            <person name="Tourova T.P."/>
            <person name="Goeva M.A."/>
            <person name="Babich T.L."/>
            <person name="Sokolova D.S."/>
            <person name="Abdullin R."/>
            <person name="Poltaraus A.B."/>
            <person name="Toshchakov S.V."/>
            <person name="Nazina T.N."/>
        </authorList>
    </citation>
    <scope>NUCLEOTIDE SEQUENCE [LARGE SCALE GENOMIC DNA]</scope>
    <source>
        <strain evidence="17 18">JR1/69-2-13</strain>
    </source>
</reference>
<feature type="domain" description="PAC" evidence="14">
    <location>
        <begin position="814"/>
        <end position="864"/>
    </location>
</feature>
<name>A0A2N4UI71_9BURK</name>